<name>A0AAE0IT13_9PEZI</name>
<dbReference type="AlphaFoldDB" id="A0AAE0IT13"/>
<evidence type="ECO:0008006" key="4">
    <source>
        <dbReference type="Google" id="ProtNLM"/>
    </source>
</evidence>
<reference evidence="2" key="2">
    <citation type="submission" date="2023-06" db="EMBL/GenBank/DDBJ databases">
        <authorList>
            <consortium name="Lawrence Berkeley National Laboratory"/>
            <person name="Haridas S."/>
            <person name="Hensen N."/>
            <person name="Bonometti L."/>
            <person name="Westerberg I."/>
            <person name="Brannstrom I.O."/>
            <person name="Guillou S."/>
            <person name="Cros-Aarteil S."/>
            <person name="Calhoun S."/>
            <person name="Kuo A."/>
            <person name="Mondo S."/>
            <person name="Pangilinan J."/>
            <person name="Riley R."/>
            <person name="Labutti K."/>
            <person name="Andreopoulos B."/>
            <person name="Lipzen A."/>
            <person name="Chen C."/>
            <person name="Yanf M."/>
            <person name="Daum C."/>
            <person name="Ng V."/>
            <person name="Clum A."/>
            <person name="Steindorff A."/>
            <person name="Ohm R."/>
            <person name="Martin F."/>
            <person name="Silar P."/>
            <person name="Natvig D."/>
            <person name="Lalanne C."/>
            <person name="Gautier V."/>
            <person name="Ament-Velasquez S.L."/>
            <person name="Kruys A."/>
            <person name="Hutchinson M.I."/>
            <person name="Powell A.J."/>
            <person name="Barry K."/>
            <person name="Miller A.N."/>
            <person name="Grigoriev I.V."/>
            <person name="Debuchy R."/>
            <person name="Gladieux P."/>
            <person name="Thoren M.H."/>
            <person name="Johannesson H."/>
        </authorList>
    </citation>
    <scope>NUCLEOTIDE SEQUENCE</scope>
    <source>
        <strain evidence="2">CBS 118394</strain>
    </source>
</reference>
<sequence>MASTVSTLRILPLLSIFLPAVSSLPNQYVSTKELSVRQVPSFTATGCVTDTDASNRFVDGGSYAADDMTIESCAVYCVNGSRCSMVCAGNATETCGAGQRANLFRNNDYVPLGPANLPGITSLGCFVDSGQPHVLPDNIISTNDMDAEACATHCAAYAYFGTE</sequence>
<gene>
    <name evidence="2" type="ORF">B0H66DRAFT_598028</name>
</gene>
<dbReference type="Proteomes" id="UP001283341">
    <property type="component" value="Unassembled WGS sequence"/>
</dbReference>
<evidence type="ECO:0000313" key="2">
    <source>
        <dbReference type="EMBL" id="KAK3330490.1"/>
    </source>
</evidence>
<feature type="chain" id="PRO_5042189962" description="Apple domain-containing protein" evidence="1">
    <location>
        <begin position="24"/>
        <end position="163"/>
    </location>
</feature>
<reference evidence="2" key="1">
    <citation type="journal article" date="2023" name="Mol. Phylogenet. Evol.">
        <title>Genome-scale phylogeny and comparative genomics of the fungal order Sordariales.</title>
        <authorList>
            <person name="Hensen N."/>
            <person name="Bonometti L."/>
            <person name="Westerberg I."/>
            <person name="Brannstrom I.O."/>
            <person name="Guillou S."/>
            <person name="Cros-Aarteil S."/>
            <person name="Calhoun S."/>
            <person name="Haridas S."/>
            <person name="Kuo A."/>
            <person name="Mondo S."/>
            <person name="Pangilinan J."/>
            <person name="Riley R."/>
            <person name="LaButti K."/>
            <person name="Andreopoulos B."/>
            <person name="Lipzen A."/>
            <person name="Chen C."/>
            <person name="Yan M."/>
            <person name="Daum C."/>
            <person name="Ng V."/>
            <person name="Clum A."/>
            <person name="Steindorff A."/>
            <person name="Ohm R.A."/>
            <person name="Martin F."/>
            <person name="Silar P."/>
            <person name="Natvig D.O."/>
            <person name="Lalanne C."/>
            <person name="Gautier V."/>
            <person name="Ament-Velasquez S.L."/>
            <person name="Kruys A."/>
            <person name="Hutchinson M.I."/>
            <person name="Powell A.J."/>
            <person name="Barry K."/>
            <person name="Miller A.N."/>
            <person name="Grigoriev I.V."/>
            <person name="Debuchy R."/>
            <person name="Gladieux P."/>
            <person name="Hiltunen Thoren M."/>
            <person name="Johannesson H."/>
        </authorList>
    </citation>
    <scope>NUCLEOTIDE SEQUENCE</scope>
    <source>
        <strain evidence="2">CBS 118394</strain>
    </source>
</reference>
<dbReference type="EMBL" id="JAUEDM010000001">
    <property type="protein sequence ID" value="KAK3330490.1"/>
    <property type="molecule type" value="Genomic_DNA"/>
</dbReference>
<evidence type="ECO:0000256" key="1">
    <source>
        <dbReference type="SAM" id="SignalP"/>
    </source>
</evidence>
<feature type="signal peptide" evidence="1">
    <location>
        <begin position="1"/>
        <end position="23"/>
    </location>
</feature>
<accession>A0AAE0IT13</accession>
<organism evidence="2 3">
    <name type="scientific">Apodospora peruviana</name>
    <dbReference type="NCBI Taxonomy" id="516989"/>
    <lineage>
        <taxon>Eukaryota</taxon>
        <taxon>Fungi</taxon>
        <taxon>Dikarya</taxon>
        <taxon>Ascomycota</taxon>
        <taxon>Pezizomycotina</taxon>
        <taxon>Sordariomycetes</taxon>
        <taxon>Sordariomycetidae</taxon>
        <taxon>Sordariales</taxon>
        <taxon>Lasiosphaeriaceae</taxon>
        <taxon>Apodospora</taxon>
    </lineage>
</organism>
<comment type="caution">
    <text evidence="2">The sequence shown here is derived from an EMBL/GenBank/DDBJ whole genome shotgun (WGS) entry which is preliminary data.</text>
</comment>
<protein>
    <recommendedName>
        <fullName evidence="4">Apple domain-containing protein</fullName>
    </recommendedName>
</protein>
<keyword evidence="1" id="KW-0732">Signal</keyword>
<keyword evidence="3" id="KW-1185">Reference proteome</keyword>
<proteinExistence type="predicted"/>
<evidence type="ECO:0000313" key="3">
    <source>
        <dbReference type="Proteomes" id="UP001283341"/>
    </source>
</evidence>